<dbReference type="InterPro" id="IPR005674">
    <property type="entry name" value="CocE/Ser_esterase"/>
</dbReference>
<comment type="similarity">
    <text evidence="1">Belongs to the AB hydrolase superfamily.</text>
</comment>
<dbReference type="Proteomes" id="UP000481583">
    <property type="component" value="Unassembled WGS sequence"/>
</dbReference>
<dbReference type="SUPFAM" id="SSF49785">
    <property type="entry name" value="Galactose-binding domain-like"/>
    <property type="match status" value="1"/>
</dbReference>
<dbReference type="InterPro" id="IPR050261">
    <property type="entry name" value="FrsA_esterase"/>
</dbReference>
<evidence type="ECO:0000256" key="1">
    <source>
        <dbReference type="ARBA" id="ARBA00008645"/>
    </source>
</evidence>
<name>A0A6G4TXY9_9ACTN</name>
<feature type="domain" description="Xaa-Pro dipeptidyl-peptidase C-terminal" evidence="4">
    <location>
        <begin position="319"/>
        <end position="529"/>
    </location>
</feature>
<dbReference type="SMART" id="SM00939">
    <property type="entry name" value="PepX_C"/>
    <property type="match status" value="1"/>
</dbReference>
<dbReference type="GO" id="GO:0052689">
    <property type="term" value="F:carboxylic ester hydrolase activity"/>
    <property type="evidence" value="ECO:0007669"/>
    <property type="project" value="UniProtKB-ARBA"/>
</dbReference>
<dbReference type="NCBIfam" id="TIGR00976">
    <property type="entry name" value="CocE_NonD"/>
    <property type="match status" value="1"/>
</dbReference>
<keyword evidence="2 5" id="KW-0378">Hydrolase</keyword>
<dbReference type="PANTHER" id="PTHR22946">
    <property type="entry name" value="DIENELACTONE HYDROLASE DOMAIN-CONTAINING PROTEIN-RELATED"/>
    <property type="match status" value="1"/>
</dbReference>
<evidence type="ECO:0000256" key="2">
    <source>
        <dbReference type="ARBA" id="ARBA00022801"/>
    </source>
</evidence>
<evidence type="ECO:0000259" key="4">
    <source>
        <dbReference type="SMART" id="SM00939"/>
    </source>
</evidence>
<dbReference type="PANTHER" id="PTHR22946:SF9">
    <property type="entry name" value="POLYKETIDE TRANSFERASE AF380"/>
    <property type="match status" value="1"/>
</dbReference>
<dbReference type="InterPro" id="IPR013736">
    <property type="entry name" value="Xaa-Pro_dipept_C"/>
</dbReference>
<dbReference type="SUPFAM" id="SSF53474">
    <property type="entry name" value="alpha/beta-Hydrolases"/>
    <property type="match status" value="1"/>
</dbReference>
<dbReference type="InterPro" id="IPR029058">
    <property type="entry name" value="AB_hydrolase_fold"/>
</dbReference>
<evidence type="ECO:0000256" key="3">
    <source>
        <dbReference type="SAM" id="MobiDB-lite"/>
    </source>
</evidence>
<organism evidence="5 6">
    <name type="scientific">Streptomyces coryli</name>
    <dbReference type="NCBI Taxonomy" id="1128680"/>
    <lineage>
        <taxon>Bacteria</taxon>
        <taxon>Bacillati</taxon>
        <taxon>Actinomycetota</taxon>
        <taxon>Actinomycetes</taxon>
        <taxon>Kitasatosporales</taxon>
        <taxon>Streptomycetaceae</taxon>
        <taxon>Streptomyces</taxon>
    </lineage>
</organism>
<dbReference type="InterPro" id="IPR000383">
    <property type="entry name" value="Xaa-Pro-like_dom"/>
</dbReference>
<reference evidence="5 6" key="1">
    <citation type="submission" date="2020-02" db="EMBL/GenBank/DDBJ databases">
        <title>Whole-genome analyses of novel actinobacteria.</title>
        <authorList>
            <person name="Sahin N."/>
        </authorList>
    </citation>
    <scope>NUCLEOTIDE SEQUENCE [LARGE SCALE GENOMIC DNA]</scope>
    <source>
        <strain evidence="5 6">A7024</strain>
    </source>
</reference>
<dbReference type="Pfam" id="PF08530">
    <property type="entry name" value="PepX_C"/>
    <property type="match status" value="1"/>
</dbReference>
<evidence type="ECO:0000313" key="6">
    <source>
        <dbReference type="Proteomes" id="UP000481583"/>
    </source>
</evidence>
<sequence length="536" mass="57727">MPEPESVPDRHPQPALSRRTLCALGAAAGIGAALAPATAARASAGQIAGEPTGGPPDPFFAYDRPAAYGVVREDVKVPLRDGSHLAAQLYRPADATGRPAAGTFPGIVYEYTAYAPSLEQFGTDAAYFVRRGYLALVCQVRGAGASPGTVDPFGPQEQRDNHDAIEWLARHAACAGRIGQMGVSYGGHTTVLAAANRPPSLKAIIPVNAISDWYENTIYRGGIYSARIRDWQRQWAPGTLTSYAEHPLHDDFWRDRSVKTRWDALTIPMLGINGWYDRYRDGMVQNYLARPDHVWLVSGPWEHGSPQGQYAGIGPGGYLAWWDRWLAADARAPLPAAHITSYEVPGPGAGAGWQQFGQWPPPDARRRTLSLRADGSLHTGSGRPATTGFDVNTGTGAPGPHQQLTFSTPPLRHATVLAGDATARIRAAFTATDGNIATILYDRAPDGSTTWITAGWLKASHRRGHTALTPVTPGRDHDLDVHLWPTHYRLAAGHRLVLRVSADDYPEIDSDAPPGRVRLRLGAGGCALDLMVRTPG</sequence>
<dbReference type="Pfam" id="PF02129">
    <property type="entry name" value="Peptidase_S15"/>
    <property type="match status" value="2"/>
</dbReference>
<accession>A0A6G4TXY9</accession>
<evidence type="ECO:0000313" key="5">
    <source>
        <dbReference type="EMBL" id="NGN64683.1"/>
    </source>
</evidence>
<dbReference type="EMBL" id="JAAKZV010000040">
    <property type="protein sequence ID" value="NGN64683.1"/>
    <property type="molecule type" value="Genomic_DNA"/>
</dbReference>
<dbReference type="GO" id="GO:0008239">
    <property type="term" value="F:dipeptidyl-peptidase activity"/>
    <property type="evidence" value="ECO:0007669"/>
    <property type="project" value="InterPro"/>
</dbReference>
<dbReference type="InterPro" id="IPR008979">
    <property type="entry name" value="Galactose-bd-like_sf"/>
</dbReference>
<keyword evidence="6" id="KW-1185">Reference proteome</keyword>
<proteinExistence type="inferred from homology"/>
<dbReference type="Gene3D" id="2.60.120.260">
    <property type="entry name" value="Galactose-binding domain-like"/>
    <property type="match status" value="1"/>
</dbReference>
<comment type="caution">
    <text evidence="5">The sequence shown here is derived from an EMBL/GenBank/DDBJ whole genome shotgun (WGS) entry which is preliminary data.</text>
</comment>
<protein>
    <submittedName>
        <fullName evidence="5">CocE/NonD family hydrolase</fullName>
    </submittedName>
</protein>
<dbReference type="InterPro" id="IPR006311">
    <property type="entry name" value="TAT_signal"/>
</dbReference>
<gene>
    <name evidence="5" type="ORF">G5C51_12320</name>
</gene>
<dbReference type="PROSITE" id="PS51318">
    <property type="entry name" value="TAT"/>
    <property type="match status" value="1"/>
</dbReference>
<dbReference type="AlphaFoldDB" id="A0A6G4TXY9"/>
<feature type="region of interest" description="Disordered" evidence="3">
    <location>
        <begin position="373"/>
        <end position="398"/>
    </location>
</feature>
<dbReference type="Gene3D" id="3.40.50.1820">
    <property type="entry name" value="alpha/beta hydrolase"/>
    <property type="match status" value="2"/>
</dbReference>
<dbReference type="RefSeq" id="WP_165236403.1">
    <property type="nucleotide sequence ID" value="NZ_JAAKZV010000040.1"/>
</dbReference>